<comment type="caution">
    <text evidence="2">The sequence shown here is derived from an EMBL/GenBank/DDBJ whole genome shotgun (WGS) entry which is preliminary data.</text>
</comment>
<proteinExistence type="predicted"/>
<evidence type="ECO:0000313" key="2">
    <source>
        <dbReference type="EMBL" id="EYC13079.1"/>
    </source>
</evidence>
<feature type="region of interest" description="Disordered" evidence="1">
    <location>
        <begin position="63"/>
        <end position="100"/>
    </location>
</feature>
<sequence>MLWIWSGPFTKIGHLLTAKRKHWSAVGPIFRVSGRRVFGHQTHPISTLWISLSNLSWSKKSALPNTRSDTERKTGVEVVVDQSSASSKAKRVVHEDDDEA</sequence>
<gene>
    <name evidence="2" type="primary">Acey_s0045.g1258</name>
    <name evidence="2" type="ORF">Y032_0045g1258</name>
</gene>
<name>A0A016UCQ7_9BILA</name>
<reference evidence="3" key="1">
    <citation type="journal article" date="2015" name="Nat. Genet.">
        <title>The genome and transcriptome of the zoonotic hookworm Ancylostoma ceylanicum identify infection-specific gene families.</title>
        <authorList>
            <person name="Schwarz E.M."/>
            <person name="Hu Y."/>
            <person name="Antoshechkin I."/>
            <person name="Miller M.M."/>
            <person name="Sternberg P.W."/>
            <person name="Aroian R.V."/>
        </authorList>
    </citation>
    <scope>NUCLEOTIDE SEQUENCE</scope>
    <source>
        <strain evidence="3">HY135</strain>
    </source>
</reference>
<keyword evidence="3" id="KW-1185">Reference proteome</keyword>
<dbReference type="AlphaFoldDB" id="A0A016UCQ7"/>
<evidence type="ECO:0000256" key="1">
    <source>
        <dbReference type="SAM" id="MobiDB-lite"/>
    </source>
</evidence>
<accession>A0A016UCQ7</accession>
<dbReference type="EMBL" id="JARK01001381">
    <property type="protein sequence ID" value="EYC13079.1"/>
    <property type="molecule type" value="Genomic_DNA"/>
</dbReference>
<evidence type="ECO:0000313" key="3">
    <source>
        <dbReference type="Proteomes" id="UP000024635"/>
    </source>
</evidence>
<dbReference type="Proteomes" id="UP000024635">
    <property type="component" value="Unassembled WGS sequence"/>
</dbReference>
<protein>
    <submittedName>
        <fullName evidence="2">Uncharacterized protein</fullName>
    </submittedName>
</protein>
<organism evidence="2 3">
    <name type="scientific">Ancylostoma ceylanicum</name>
    <dbReference type="NCBI Taxonomy" id="53326"/>
    <lineage>
        <taxon>Eukaryota</taxon>
        <taxon>Metazoa</taxon>
        <taxon>Ecdysozoa</taxon>
        <taxon>Nematoda</taxon>
        <taxon>Chromadorea</taxon>
        <taxon>Rhabditida</taxon>
        <taxon>Rhabditina</taxon>
        <taxon>Rhabditomorpha</taxon>
        <taxon>Strongyloidea</taxon>
        <taxon>Ancylostomatidae</taxon>
        <taxon>Ancylostomatinae</taxon>
        <taxon>Ancylostoma</taxon>
    </lineage>
</organism>